<keyword evidence="2" id="KW-0732">Signal</keyword>
<dbReference type="Gene3D" id="2.60.40.200">
    <property type="entry name" value="Superoxide dismutase, copper/zinc binding domain"/>
    <property type="match status" value="1"/>
</dbReference>
<dbReference type="InterPro" id="IPR001424">
    <property type="entry name" value="SOD_Cu_Zn_dom"/>
</dbReference>
<dbReference type="GO" id="GO:0006801">
    <property type="term" value="P:superoxide metabolic process"/>
    <property type="evidence" value="ECO:0007669"/>
    <property type="project" value="InterPro"/>
</dbReference>
<feature type="signal peptide" evidence="2">
    <location>
        <begin position="1"/>
        <end position="15"/>
    </location>
</feature>
<dbReference type="InterPro" id="IPR036423">
    <property type="entry name" value="SOD-like_Cu/Zn_dom_sf"/>
</dbReference>
<dbReference type="InterPro" id="IPR024134">
    <property type="entry name" value="SOD_Cu/Zn_/chaperone"/>
</dbReference>
<dbReference type="SUPFAM" id="SSF49329">
    <property type="entry name" value="Cu,Zn superoxide dismutase-like"/>
    <property type="match status" value="1"/>
</dbReference>
<organism evidence="4 5">
    <name type="scientific">Qipengyuania marisflavi</name>
    <dbReference type="NCBI Taxonomy" id="2486356"/>
    <lineage>
        <taxon>Bacteria</taxon>
        <taxon>Pseudomonadati</taxon>
        <taxon>Pseudomonadota</taxon>
        <taxon>Alphaproteobacteria</taxon>
        <taxon>Sphingomonadales</taxon>
        <taxon>Erythrobacteraceae</taxon>
        <taxon>Qipengyuania</taxon>
    </lineage>
</organism>
<proteinExistence type="inferred from homology"/>
<dbReference type="EMBL" id="VCAO01000003">
    <property type="protein sequence ID" value="TMM48456.1"/>
    <property type="molecule type" value="Genomic_DNA"/>
</dbReference>
<dbReference type="Proteomes" id="UP000309668">
    <property type="component" value="Unassembled WGS sequence"/>
</dbReference>
<sequence>MRTGIRILAPLMALAAVPACTTIYDLQSQTVGTAVLSFADGTPAGTAQLLAKGDQLSLAISVTAVAPGPHGFHLHSVGSCVTPDFKSAGGHLNPFTKSHGSLSANGAHLGDLPNLQVGASQTASTEVDLAGNAANLLDKILDADGTAVVIHAGADDYRTDPSGNAGGRIACGVLSRAS</sequence>
<dbReference type="PANTHER" id="PTHR10003">
    <property type="entry name" value="SUPEROXIDE DISMUTASE CU-ZN -RELATED"/>
    <property type="match status" value="1"/>
</dbReference>
<evidence type="ECO:0000313" key="4">
    <source>
        <dbReference type="EMBL" id="TMM48456.1"/>
    </source>
</evidence>
<reference evidence="4 5" key="1">
    <citation type="submission" date="2019-05" db="EMBL/GenBank/DDBJ databases">
        <title>Erythrobacter marisflavi sp. nov., isolated from isolated from water of an estuary environment.</title>
        <authorList>
            <person name="Yoon J.-H."/>
        </authorList>
    </citation>
    <scope>NUCLEOTIDE SEQUENCE [LARGE SCALE GENOMIC DNA]</scope>
    <source>
        <strain evidence="4 5">KEM-5</strain>
    </source>
</reference>
<dbReference type="PRINTS" id="PR00068">
    <property type="entry name" value="CUZNDISMTASE"/>
</dbReference>
<protein>
    <submittedName>
        <fullName evidence="4">Superoxide dismutase family protein</fullName>
    </submittedName>
</protein>
<dbReference type="CDD" id="cd00305">
    <property type="entry name" value="Cu-Zn_Superoxide_Dismutase"/>
    <property type="match status" value="1"/>
</dbReference>
<dbReference type="AlphaFoldDB" id="A0A5S3P683"/>
<accession>A0A5S3P683</accession>
<dbReference type="OrthoDB" id="5431326at2"/>
<dbReference type="Pfam" id="PF00080">
    <property type="entry name" value="Sod_Cu"/>
    <property type="match status" value="1"/>
</dbReference>
<comment type="caution">
    <text evidence="4">The sequence shown here is derived from an EMBL/GenBank/DDBJ whole genome shotgun (WGS) entry which is preliminary data.</text>
</comment>
<dbReference type="GO" id="GO:0005507">
    <property type="term" value="F:copper ion binding"/>
    <property type="evidence" value="ECO:0007669"/>
    <property type="project" value="InterPro"/>
</dbReference>
<feature type="domain" description="Superoxide dismutase copper/zinc binding" evidence="3">
    <location>
        <begin position="45"/>
        <end position="173"/>
    </location>
</feature>
<evidence type="ECO:0000256" key="1">
    <source>
        <dbReference type="ARBA" id="ARBA00010457"/>
    </source>
</evidence>
<gene>
    <name evidence="4" type="ORF">FEV51_07095</name>
</gene>
<evidence type="ECO:0000313" key="5">
    <source>
        <dbReference type="Proteomes" id="UP000309668"/>
    </source>
</evidence>
<keyword evidence="5" id="KW-1185">Reference proteome</keyword>
<evidence type="ECO:0000256" key="2">
    <source>
        <dbReference type="SAM" id="SignalP"/>
    </source>
</evidence>
<comment type="similarity">
    <text evidence="1">Belongs to the Cu-Zn superoxide dismutase family.</text>
</comment>
<evidence type="ECO:0000259" key="3">
    <source>
        <dbReference type="Pfam" id="PF00080"/>
    </source>
</evidence>
<feature type="chain" id="PRO_5024454682" evidence="2">
    <location>
        <begin position="16"/>
        <end position="178"/>
    </location>
</feature>
<name>A0A5S3P683_9SPHN</name>